<evidence type="ECO:0000313" key="19">
    <source>
        <dbReference type="Proteomes" id="UP001230005"/>
    </source>
</evidence>
<evidence type="ECO:0000256" key="9">
    <source>
        <dbReference type="ARBA" id="ARBA00022777"/>
    </source>
</evidence>
<evidence type="ECO:0000256" key="1">
    <source>
        <dbReference type="ARBA" id="ARBA00000085"/>
    </source>
</evidence>
<evidence type="ECO:0000256" key="14">
    <source>
        <dbReference type="SAM" id="Coils"/>
    </source>
</evidence>
<dbReference type="InterPro" id="IPR003660">
    <property type="entry name" value="HAMP_dom"/>
</dbReference>
<keyword evidence="11 15" id="KW-1133">Transmembrane helix</keyword>
<keyword evidence="6" id="KW-0808">Transferase</keyword>
<keyword evidence="19" id="KW-1185">Reference proteome</keyword>
<dbReference type="Gene3D" id="6.10.340.10">
    <property type="match status" value="1"/>
</dbReference>
<comment type="subcellular location">
    <subcellularLocation>
        <location evidence="2">Cell membrane</location>
        <topology evidence="2">Multi-pass membrane protein</topology>
    </subcellularLocation>
</comment>
<dbReference type="PANTHER" id="PTHR34220">
    <property type="entry name" value="SENSOR HISTIDINE KINASE YPDA"/>
    <property type="match status" value="1"/>
</dbReference>
<dbReference type="InterPro" id="IPR004358">
    <property type="entry name" value="Sig_transdc_His_kin-like_C"/>
</dbReference>
<name>A0ABT9ZPW1_9BACI</name>
<proteinExistence type="predicted"/>
<reference evidence="18 19" key="1">
    <citation type="submission" date="2023-07" db="EMBL/GenBank/DDBJ databases">
        <title>Genomic Encyclopedia of Type Strains, Phase IV (KMG-IV): sequencing the most valuable type-strain genomes for metagenomic binning, comparative biology and taxonomic classification.</title>
        <authorList>
            <person name="Goeker M."/>
        </authorList>
    </citation>
    <scope>NUCLEOTIDE SEQUENCE [LARGE SCALE GENOMIC DNA]</scope>
    <source>
        <strain evidence="18 19">DSM 9768</strain>
    </source>
</reference>
<evidence type="ECO:0000313" key="18">
    <source>
        <dbReference type="EMBL" id="MDQ0253276.1"/>
    </source>
</evidence>
<evidence type="ECO:0000256" key="7">
    <source>
        <dbReference type="ARBA" id="ARBA00022692"/>
    </source>
</evidence>
<dbReference type="InterPro" id="IPR010559">
    <property type="entry name" value="Sig_transdc_His_kin_internal"/>
</dbReference>
<evidence type="ECO:0000256" key="15">
    <source>
        <dbReference type="SAM" id="Phobius"/>
    </source>
</evidence>
<dbReference type="CDD" id="cd06225">
    <property type="entry name" value="HAMP"/>
    <property type="match status" value="1"/>
</dbReference>
<evidence type="ECO:0000256" key="12">
    <source>
        <dbReference type="ARBA" id="ARBA00023012"/>
    </source>
</evidence>
<keyword evidence="9 18" id="KW-0418">Kinase</keyword>
<dbReference type="Pfam" id="PF02518">
    <property type="entry name" value="HATPase_c"/>
    <property type="match status" value="1"/>
</dbReference>
<dbReference type="PANTHER" id="PTHR34220:SF11">
    <property type="entry name" value="SENSOR PROTEIN KINASE HPTS"/>
    <property type="match status" value="1"/>
</dbReference>
<dbReference type="InterPro" id="IPR005467">
    <property type="entry name" value="His_kinase_dom"/>
</dbReference>
<evidence type="ECO:0000256" key="3">
    <source>
        <dbReference type="ARBA" id="ARBA00012438"/>
    </source>
</evidence>
<dbReference type="RefSeq" id="WP_307321709.1">
    <property type="nucleotide sequence ID" value="NZ_JAUSUG010000002.1"/>
</dbReference>
<keyword evidence="14" id="KW-0175">Coiled coil</keyword>
<keyword evidence="10" id="KW-0067">ATP-binding</keyword>
<evidence type="ECO:0000256" key="4">
    <source>
        <dbReference type="ARBA" id="ARBA00022475"/>
    </source>
</evidence>
<evidence type="ECO:0000256" key="8">
    <source>
        <dbReference type="ARBA" id="ARBA00022741"/>
    </source>
</evidence>
<dbReference type="SMART" id="SM00304">
    <property type="entry name" value="HAMP"/>
    <property type="match status" value="1"/>
</dbReference>
<dbReference type="SUPFAM" id="SSF55874">
    <property type="entry name" value="ATPase domain of HSP90 chaperone/DNA topoisomerase II/histidine kinase"/>
    <property type="match status" value="1"/>
</dbReference>
<feature type="domain" description="Histidine kinase" evidence="16">
    <location>
        <begin position="366"/>
        <end position="476"/>
    </location>
</feature>
<dbReference type="Pfam" id="PF06580">
    <property type="entry name" value="His_kinase"/>
    <property type="match status" value="1"/>
</dbReference>
<keyword evidence="7 15" id="KW-0812">Transmembrane</keyword>
<evidence type="ECO:0000256" key="6">
    <source>
        <dbReference type="ARBA" id="ARBA00022679"/>
    </source>
</evidence>
<dbReference type="GO" id="GO:0016301">
    <property type="term" value="F:kinase activity"/>
    <property type="evidence" value="ECO:0007669"/>
    <property type="project" value="UniProtKB-KW"/>
</dbReference>
<evidence type="ECO:0000256" key="11">
    <source>
        <dbReference type="ARBA" id="ARBA00022989"/>
    </source>
</evidence>
<keyword evidence="13 15" id="KW-0472">Membrane</keyword>
<feature type="domain" description="HAMP" evidence="17">
    <location>
        <begin position="199"/>
        <end position="252"/>
    </location>
</feature>
<keyword evidence="5" id="KW-0597">Phosphoprotein</keyword>
<protein>
    <recommendedName>
        <fullName evidence="3">histidine kinase</fullName>
        <ecNumber evidence="3">2.7.13.3</ecNumber>
    </recommendedName>
</protein>
<gene>
    <name evidence="18" type="ORF">J2S74_000648</name>
</gene>
<keyword evidence="4" id="KW-1003">Cell membrane</keyword>
<dbReference type="PROSITE" id="PS50109">
    <property type="entry name" value="HIS_KIN"/>
    <property type="match status" value="1"/>
</dbReference>
<evidence type="ECO:0000259" key="17">
    <source>
        <dbReference type="PROSITE" id="PS50885"/>
    </source>
</evidence>
<comment type="caution">
    <text evidence="18">The sequence shown here is derived from an EMBL/GenBank/DDBJ whole genome shotgun (WGS) entry which is preliminary data.</text>
</comment>
<evidence type="ECO:0000256" key="10">
    <source>
        <dbReference type="ARBA" id="ARBA00022840"/>
    </source>
</evidence>
<dbReference type="Pfam" id="PF00672">
    <property type="entry name" value="HAMP"/>
    <property type="match status" value="1"/>
</dbReference>
<evidence type="ECO:0000256" key="5">
    <source>
        <dbReference type="ARBA" id="ARBA00022553"/>
    </source>
</evidence>
<dbReference type="PROSITE" id="PS50885">
    <property type="entry name" value="HAMP"/>
    <property type="match status" value="1"/>
</dbReference>
<dbReference type="InterPro" id="IPR003594">
    <property type="entry name" value="HATPase_dom"/>
</dbReference>
<keyword evidence="8" id="KW-0547">Nucleotide-binding</keyword>
<keyword evidence="12" id="KW-0902">Two-component regulatory system</keyword>
<dbReference type="EC" id="2.7.13.3" evidence="3"/>
<dbReference type="InterPro" id="IPR050640">
    <property type="entry name" value="Bact_2-comp_sensor_kinase"/>
</dbReference>
<dbReference type="SUPFAM" id="SSF158472">
    <property type="entry name" value="HAMP domain-like"/>
    <property type="match status" value="1"/>
</dbReference>
<feature type="coiled-coil region" evidence="14">
    <location>
        <begin position="66"/>
        <end position="93"/>
    </location>
</feature>
<evidence type="ECO:0000256" key="13">
    <source>
        <dbReference type="ARBA" id="ARBA00023136"/>
    </source>
</evidence>
<evidence type="ECO:0000256" key="2">
    <source>
        <dbReference type="ARBA" id="ARBA00004651"/>
    </source>
</evidence>
<dbReference type="Proteomes" id="UP001230005">
    <property type="component" value="Unassembled WGS sequence"/>
</dbReference>
<evidence type="ECO:0000259" key="16">
    <source>
        <dbReference type="PROSITE" id="PS50109"/>
    </source>
</evidence>
<feature type="transmembrane region" description="Helical" evidence="15">
    <location>
        <begin position="178"/>
        <end position="197"/>
    </location>
</feature>
<dbReference type="SMART" id="SM00387">
    <property type="entry name" value="HATPase_c"/>
    <property type="match status" value="1"/>
</dbReference>
<dbReference type="InterPro" id="IPR036890">
    <property type="entry name" value="HATPase_C_sf"/>
</dbReference>
<comment type="catalytic activity">
    <reaction evidence="1">
        <text>ATP + protein L-histidine = ADP + protein N-phospho-L-histidine.</text>
        <dbReference type="EC" id="2.7.13.3"/>
    </reaction>
</comment>
<organism evidence="18 19">
    <name type="scientific">Evansella vedderi</name>
    <dbReference type="NCBI Taxonomy" id="38282"/>
    <lineage>
        <taxon>Bacteria</taxon>
        <taxon>Bacillati</taxon>
        <taxon>Bacillota</taxon>
        <taxon>Bacilli</taxon>
        <taxon>Bacillales</taxon>
        <taxon>Bacillaceae</taxon>
        <taxon>Evansella</taxon>
    </lineage>
</organism>
<dbReference type="PRINTS" id="PR00344">
    <property type="entry name" value="BCTRLSENSOR"/>
</dbReference>
<accession>A0ABT9ZPW1</accession>
<dbReference type="EMBL" id="JAUSUG010000002">
    <property type="protein sequence ID" value="MDQ0253276.1"/>
    <property type="molecule type" value="Genomic_DNA"/>
</dbReference>
<dbReference type="Gene3D" id="3.30.565.10">
    <property type="entry name" value="Histidine kinase-like ATPase, C-terminal domain"/>
    <property type="match status" value="1"/>
</dbReference>
<sequence>MIKIRTKLLIYFTVIVLFTLVISYVQNQSHERAFDLYEESLNHLFLKNEISQKTKDTYQSLYTYVLEPLEDNLSNYEENRRELLSLQERLLNTESFMGDAILMKNYQHLMDSFLEQSDNTINGVNEQKVQVYSYHLNEAEKTQQYIHDTTLDIINRELTSHQQLYPIIEQKVNYTNKMGTAIFISILLLGILFALWFSNGITKTITHLTDAAEQISAGSFTGKDVQVSTKDELWFLTKTFNQMKENINHSVKEIEEKARLKELLKETELRSLQNQINPHFLFNTLNTISKTAYIEDAERTSELISSVSALLRYNLGDIDKAIVLGDEVEIVKEYFFIQKTRFGDRVQFEENIEESCLTTPIPCLTLQPIVENAFMHGVEEMKKGAKIQLTIYEKNHFVFIEVRDNGVGMDKETVEKLFHPQESEAFSTTKRTGHSTGIGLINVISRLQLFDSQNEVRVDSQLGQGTTVTIKLVKQGHPINKPKEGRNRT</sequence>